<sequence>MVKKLSLQKRLQWHSPSKQCSDNSMRGGGTKSWLVSCEPFHSKCTNTLSWTESISSETESLGRAEKHHGRLQCHSLHQGKAATTPCVESEPNPGLFPASNDSCNMCKHSLTDRINKQRDSIIGKKHHGRVFGSHF</sequence>
<evidence type="ECO:0000313" key="1">
    <source>
        <dbReference type="EMBL" id="GIY52290.1"/>
    </source>
</evidence>
<dbReference type="EMBL" id="BPLQ01010653">
    <property type="protein sequence ID" value="GIY52290.1"/>
    <property type="molecule type" value="Genomic_DNA"/>
</dbReference>
<reference evidence="1 2" key="1">
    <citation type="submission" date="2021-06" db="EMBL/GenBank/DDBJ databases">
        <title>Caerostris darwini draft genome.</title>
        <authorList>
            <person name="Kono N."/>
            <person name="Arakawa K."/>
        </authorList>
    </citation>
    <scope>NUCLEOTIDE SEQUENCE [LARGE SCALE GENOMIC DNA]</scope>
</reference>
<organism evidence="1 2">
    <name type="scientific">Caerostris darwini</name>
    <dbReference type="NCBI Taxonomy" id="1538125"/>
    <lineage>
        <taxon>Eukaryota</taxon>
        <taxon>Metazoa</taxon>
        <taxon>Ecdysozoa</taxon>
        <taxon>Arthropoda</taxon>
        <taxon>Chelicerata</taxon>
        <taxon>Arachnida</taxon>
        <taxon>Araneae</taxon>
        <taxon>Araneomorphae</taxon>
        <taxon>Entelegynae</taxon>
        <taxon>Araneoidea</taxon>
        <taxon>Araneidae</taxon>
        <taxon>Caerostris</taxon>
    </lineage>
</organism>
<dbReference type="AlphaFoldDB" id="A0AAV4U3H5"/>
<accession>A0AAV4U3H5</accession>
<gene>
    <name evidence="1" type="ORF">CDAR_172251</name>
</gene>
<protein>
    <submittedName>
        <fullName evidence="1">Uncharacterized protein</fullName>
    </submittedName>
</protein>
<proteinExistence type="predicted"/>
<keyword evidence="2" id="KW-1185">Reference proteome</keyword>
<comment type="caution">
    <text evidence="1">The sequence shown here is derived from an EMBL/GenBank/DDBJ whole genome shotgun (WGS) entry which is preliminary data.</text>
</comment>
<evidence type="ECO:0000313" key="2">
    <source>
        <dbReference type="Proteomes" id="UP001054837"/>
    </source>
</evidence>
<dbReference type="Proteomes" id="UP001054837">
    <property type="component" value="Unassembled WGS sequence"/>
</dbReference>
<name>A0AAV4U3H5_9ARAC</name>